<accession>A0A0A7DMK3</accession>
<organism evidence="1 2">
    <name type="scientific">Lactobacillus phage Ldl1</name>
    <dbReference type="NCBI Taxonomy" id="1552735"/>
    <lineage>
        <taxon>Viruses</taxon>
        <taxon>Duplodnaviria</taxon>
        <taxon>Heunggongvirae</taxon>
        <taxon>Uroviricota</taxon>
        <taxon>Caudoviricetes</taxon>
        <taxon>Tybeckvirinae</taxon>
        <taxon>Lidleunavirus</taxon>
        <taxon>Lidleunavirus Ldl1</taxon>
    </lineage>
</organism>
<reference evidence="1 2" key="1">
    <citation type="journal article" date="2014" name="Appl. Environ. Microbiol.">
        <title>Genome and proteome analysis of bacteriophage Ldl1 reveals the existence of a novel phage group infecting Lactobacillus delbrueckii subsp. Lactis.</title>
        <authorList>
            <person name="Casey E."/>
            <person name="Mahony J."/>
            <person name="Neve H."/>
            <person name="Noben J.P."/>
            <person name="Bello F.D."/>
            <person name="van Sinderen D."/>
        </authorList>
    </citation>
    <scope>NUCLEOTIDE SEQUENCE [LARGE SCALE GENOMIC DNA]</scope>
    <source>
        <strain evidence="1">Ldl1</strain>
    </source>
</reference>
<dbReference type="KEGG" id="vg:23681222"/>
<proteinExistence type="predicted"/>
<evidence type="ECO:0000313" key="1">
    <source>
        <dbReference type="EMBL" id="AIS73877.1"/>
    </source>
</evidence>
<protein>
    <submittedName>
        <fullName evidence="1">Head-tail adaptor</fullName>
    </submittedName>
</protein>
<keyword evidence="2" id="KW-1185">Reference proteome</keyword>
<dbReference type="RefSeq" id="YP_009126461.1">
    <property type="nucleotide sequence ID" value="NC_026609.1"/>
</dbReference>
<dbReference type="GeneID" id="23681222"/>
<dbReference type="EMBL" id="KM514685">
    <property type="protein sequence ID" value="AIS73877.1"/>
    <property type="molecule type" value="Genomic_DNA"/>
</dbReference>
<dbReference type="Proteomes" id="UP000030928">
    <property type="component" value="Segment"/>
</dbReference>
<sequence length="161" mass="18112">MINMPKNKRWSISYTSPNGLKLDNAIMTDIFTATEAKHMTEAGAEEAKKILEKNAPHMTAPHSMKLYGVDRDKHLDEAVTITSSRSNGTNGVGAYSLVGWTSAYYPLAAWTNNGTYRQPAQFWWERKAIPEFQSKQPEIAKIVEAEADAIFLKKFGQGTWR</sequence>
<gene>
    <name evidence="1" type="ORF">LDL_019</name>
</gene>
<name>A0A0A7DMK3_9CAUD</name>
<evidence type="ECO:0000313" key="2">
    <source>
        <dbReference type="Proteomes" id="UP000030928"/>
    </source>
</evidence>